<evidence type="ECO:0000313" key="5">
    <source>
        <dbReference type="Proteomes" id="UP000324760"/>
    </source>
</evidence>
<proteinExistence type="inferred from homology"/>
<dbReference type="Pfam" id="PF00753">
    <property type="entry name" value="Lactamase_B"/>
    <property type="match status" value="1"/>
</dbReference>
<sequence length="307" mass="34370">MSVMIRLFALWLFFVPTAYAATLAYNLEPQSIAKNTWVLQGKSEDFSKKNGGNIVNTAFIVTEEGVVVFDTGPSRRYGEAMRKAIAAITDKPVILVLNSHHHPDHFLGNQAFADVPIKSLPETGKQIAQHGNAFAENMYRLVGDWMRSTEVQLPSGPLDVEYMQVGGHKLRFIQMTGHSGADLVMMDETTGVLFASDMVFFRRALTTPHTPGLDIWLSDLTTLSTLKYDRIVPGHGPLDADHQSITEMVDYLRWLDATLKQAAEQGLSMNEVMSLPIDERFRTIALAKSEFVRTVFHLYAKYEAAQF</sequence>
<accession>A0A5P1R6H1</accession>
<dbReference type="InterPro" id="IPR001279">
    <property type="entry name" value="Metallo-B-lactamas"/>
</dbReference>
<evidence type="ECO:0000256" key="1">
    <source>
        <dbReference type="ARBA" id="ARBA00005250"/>
    </source>
</evidence>
<dbReference type="EMBL" id="CP043869">
    <property type="protein sequence ID" value="QEQ95314.1"/>
    <property type="molecule type" value="Genomic_DNA"/>
</dbReference>
<feature type="domain" description="Metallo-beta-lactamase" evidence="3">
    <location>
        <begin position="54"/>
        <end position="235"/>
    </location>
</feature>
<dbReference type="SUPFAM" id="SSF56281">
    <property type="entry name" value="Metallo-hydrolase/oxidoreductase"/>
    <property type="match status" value="1"/>
</dbReference>
<feature type="chain" id="PRO_5025059821" evidence="2">
    <location>
        <begin position="21"/>
        <end position="307"/>
    </location>
</feature>
<dbReference type="Gene3D" id="3.60.15.10">
    <property type="entry name" value="Ribonuclease Z/Hydroxyacylglutathione hydrolase-like"/>
    <property type="match status" value="1"/>
</dbReference>
<evidence type="ECO:0000313" key="4">
    <source>
        <dbReference type="EMBL" id="QEQ95314.1"/>
    </source>
</evidence>
<dbReference type="PANTHER" id="PTHR42951:SF4">
    <property type="entry name" value="ACYL-COENZYME A THIOESTERASE MBLAC2"/>
    <property type="match status" value="1"/>
</dbReference>
<dbReference type="KEGG" id="ncu:F0U83_00575"/>
<feature type="signal peptide" evidence="2">
    <location>
        <begin position="1"/>
        <end position="20"/>
    </location>
</feature>
<dbReference type="PANTHER" id="PTHR42951">
    <property type="entry name" value="METALLO-BETA-LACTAMASE DOMAIN-CONTAINING"/>
    <property type="match status" value="1"/>
</dbReference>
<dbReference type="InterPro" id="IPR050855">
    <property type="entry name" value="NDM-1-like"/>
</dbReference>
<dbReference type="GO" id="GO:0017001">
    <property type="term" value="P:antibiotic catabolic process"/>
    <property type="evidence" value="ECO:0007669"/>
    <property type="project" value="UniProtKB-ARBA"/>
</dbReference>
<dbReference type="AlphaFoldDB" id="A0A5P1R6H1"/>
<gene>
    <name evidence="4" type="ORF">F0U83_00575</name>
</gene>
<dbReference type="RefSeq" id="WP_138986016.1">
    <property type="nucleotide sequence ID" value="NZ_CP043869.1"/>
</dbReference>
<evidence type="ECO:0000256" key="2">
    <source>
        <dbReference type="SAM" id="SignalP"/>
    </source>
</evidence>
<dbReference type="Proteomes" id="UP000324760">
    <property type="component" value="Chromosome"/>
</dbReference>
<dbReference type="InterPro" id="IPR030811">
    <property type="entry name" value="SoxH-rel_PQQ_1"/>
</dbReference>
<keyword evidence="2" id="KW-0732">Signal</keyword>
<dbReference type="NCBIfam" id="TIGR04558">
    <property type="entry name" value="SoxH_rel_PQQ_1"/>
    <property type="match status" value="1"/>
</dbReference>
<evidence type="ECO:0000259" key="3">
    <source>
        <dbReference type="SMART" id="SM00849"/>
    </source>
</evidence>
<dbReference type="SMART" id="SM00849">
    <property type="entry name" value="Lactamase_B"/>
    <property type="match status" value="1"/>
</dbReference>
<dbReference type="InterPro" id="IPR036866">
    <property type="entry name" value="RibonucZ/Hydroxyglut_hydro"/>
</dbReference>
<comment type="similarity">
    <text evidence="1">Belongs to the metallo-beta-lactamase superfamily. Class-B beta-lactamase family.</text>
</comment>
<dbReference type="CDD" id="cd16282">
    <property type="entry name" value="metallo-hydrolase-like_MBL-fold"/>
    <property type="match status" value="1"/>
</dbReference>
<name>A0A5P1R6H1_9GAMM</name>
<dbReference type="GO" id="GO:0016787">
    <property type="term" value="F:hydrolase activity"/>
    <property type="evidence" value="ECO:0007669"/>
    <property type="project" value="UniProtKB-KW"/>
</dbReference>
<keyword evidence="4" id="KW-0378">Hydrolase</keyword>
<protein>
    <submittedName>
        <fullName evidence="4">Quinoprotein relay system zinc metallohydrolase 1</fullName>
    </submittedName>
</protein>
<reference evidence="4 5" key="1">
    <citation type="journal article" date="2019" name="Biochem. Eng. J.">
        <title>Metabolic engineering of the marine bacteria Neptunomonas concharum for the production of acetoin and meso-2,3-butanediol from acetate.</title>
        <authorList>
            <person name="Li W."/>
            <person name="Pu N."/>
            <person name="Liu C.-X."/>
            <person name="Yuan Q.-P."/>
            <person name="Li Z.-J."/>
        </authorList>
    </citation>
    <scope>NUCLEOTIDE SEQUENCE [LARGE SCALE GENOMIC DNA]</scope>
    <source>
        <strain evidence="4 5">JCM17730</strain>
    </source>
</reference>
<keyword evidence="5" id="KW-1185">Reference proteome</keyword>
<organism evidence="4 5">
    <name type="scientific">Neptunomonas concharum</name>
    <dbReference type="NCBI Taxonomy" id="1031538"/>
    <lineage>
        <taxon>Bacteria</taxon>
        <taxon>Pseudomonadati</taxon>
        <taxon>Pseudomonadota</taxon>
        <taxon>Gammaproteobacteria</taxon>
        <taxon>Oceanospirillales</taxon>
        <taxon>Oceanospirillaceae</taxon>
        <taxon>Neptunomonas</taxon>
    </lineage>
</organism>
<dbReference type="OrthoDB" id="9769598at2"/>